<evidence type="ECO:0000313" key="4">
    <source>
        <dbReference type="EMBL" id="TLE05738.1"/>
    </source>
</evidence>
<dbReference type="InterPro" id="IPR012340">
    <property type="entry name" value="NA-bd_OB-fold"/>
</dbReference>
<feature type="compositionally biased region" description="Basic and acidic residues" evidence="2">
    <location>
        <begin position="533"/>
        <end position="542"/>
    </location>
</feature>
<keyword evidence="1" id="KW-0269">Exonuclease</keyword>
<organism evidence="4 5">
    <name type="scientific">Helicobacter bilis</name>
    <dbReference type="NCBI Taxonomy" id="37372"/>
    <lineage>
        <taxon>Bacteria</taxon>
        <taxon>Pseudomonadati</taxon>
        <taxon>Campylobacterota</taxon>
        <taxon>Epsilonproteobacteria</taxon>
        <taxon>Campylobacterales</taxon>
        <taxon>Helicobacteraceae</taxon>
        <taxon>Helicobacter</taxon>
    </lineage>
</organism>
<comment type="caution">
    <text evidence="4">The sequence shown here is derived from an EMBL/GenBank/DDBJ whole genome shotgun (WGS) entry which is preliminary data.</text>
</comment>
<dbReference type="GO" id="GO:0006402">
    <property type="term" value="P:mRNA catabolic process"/>
    <property type="evidence" value="ECO:0007669"/>
    <property type="project" value="TreeGrafter"/>
</dbReference>
<keyword evidence="1" id="KW-0378">Hydrolase</keyword>
<proteinExistence type="predicted"/>
<feature type="domain" description="RNB" evidence="3">
    <location>
        <begin position="310"/>
        <end position="761"/>
    </location>
</feature>
<dbReference type="GO" id="GO:0004527">
    <property type="term" value="F:exonuclease activity"/>
    <property type="evidence" value="ECO:0007669"/>
    <property type="project" value="UniProtKB-KW"/>
</dbReference>
<evidence type="ECO:0000256" key="1">
    <source>
        <dbReference type="ARBA" id="ARBA00022839"/>
    </source>
</evidence>
<dbReference type="GO" id="GO:0004540">
    <property type="term" value="F:RNA nuclease activity"/>
    <property type="evidence" value="ECO:0007669"/>
    <property type="project" value="InterPro"/>
</dbReference>
<name>A0A6D2C9Y4_9HELI</name>
<dbReference type="InterPro" id="IPR057293">
    <property type="entry name" value="RNR_OB2"/>
</dbReference>
<dbReference type="Pfam" id="PF24190">
    <property type="entry name" value="OB_RNR_2nd"/>
    <property type="match status" value="1"/>
</dbReference>
<evidence type="ECO:0000259" key="3">
    <source>
        <dbReference type="SMART" id="SM00955"/>
    </source>
</evidence>
<gene>
    <name evidence="4" type="ORF">LS77_002145</name>
</gene>
<dbReference type="SUPFAM" id="SSF50249">
    <property type="entry name" value="Nucleic acid-binding proteins"/>
    <property type="match status" value="1"/>
</dbReference>
<protein>
    <submittedName>
        <fullName evidence="4">RNB domain-containing ribonuclease</fullName>
    </submittedName>
</protein>
<dbReference type="Pfam" id="PF00773">
    <property type="entry name" value="RNB"/>
    <property type="match status" value="2"/>
</dbReference>
<dbReference type="Proteomes" id="UP000029870">
    <property type="component" value="Unassembled WGS sequence"/>
</dbReference>
<dbReference type="PROSITE" id="PS01175">
    <property type="entry name" value="RIBONUCLEASE_II"/>
    <property type="match status" value="1"/>
</dbReference>
<dbReference type="PANTHER" id="PTHR23355:SF9">
    <property type="entry name" value="DIS3-LIKE EXONUCLEASE 2"/>
    <property type="match status" value="1"/>
</dbReference>
<reference evidence="4 5" key="1">
    <citation type="journal article" date="2014" name="Genome Announc.">
        <title>Draft genome sequences of eight enterohepatic helicobacter species isolated from both laboratory and wild rodents.</title>
        <authorList>
            <person name="Sheh A."/>
            <person name="Shen Z."/>
            <person name="Fox J.G."/>
        </authorList>
    </citation>
    <scope>NUCLEOTIDE SEQUENCE [LARGE SCALE GENOMIC DNA]</scope>
    <source>
        <strain evidence="4 5">Missouri</strain>
    </source>
</reference>
<dbReference type="EMBL" id="JRPH02000005">
    <property type="protein sequence ID" value="TLE05738.1"/>
    <property type="molecule type" value="Genomic_DNA"/>
</dbReference>
<evidence type="ECO:0000313" key="5">
    <source>
        <dbReference type="Proteomes" id="UP000029870"/>
    </source>
</evidence>
<dbReference type="AlphaFoldDB" id="A0A6D2C9Y4"/>
<dbReference type="SMART" id="SM00955">
    <property type="entry name" value="RNB"/>
    <property type="match status" value="1"/>
</dbReference>
<dbReference type="InterPro" id="IPR050180">
    <property type="entry name" value="RNR_Ribonuclease"/>
</dbReference>
<keyword evidence="1" id="KW-0540">Nuclease</keyword>
<dbReference type="InterPro" id="IPR001900">
    <property type="entry name" value="RNase_II/R"/>
</dbReference>
<dbReference type="GO" id="GO:0003723">
    <property type="term" value="F:RNA binding"/>
    <property type="evidence" value="ECO:0007669"/>
    <property type="project" value="InterPro"/>
</dbReference>
<feature type="region of interest" description="Disordered" evidence="2">
    <location>
        <begin position="517"/>
        <end position="556"/>
    </location>
</feature>
<dbReference type="PANTHER" id="PTHR23355">
    <property type="entry name" value="RIBONUCLEASE"/>
    <property type="match status" value="1"/>
</dbReference>
<dbReference type="GO" id="GO:0005829">
    <property type="term" value="C:cytosol"/>
    <property type="evidence" value="ECO:0007669"/>
    <property type="project" value="TreeGrafter"/>
</dbReference>
<dbReference type="RefSeq" id="WP_155266236.1">
    <property type="nucleotide sequence ID" value="NZ_JRPH02000005.1"/>
</dbReference>
<dbReference type="InterPro" id="IPR022966">
    <property type="entry name" value="RNase_II/R_CS"/>
</dbReference>
<evidence type="ECO:0000256" key="2">
    <source>
        <dbReference type="SAM" id="MobiDB-lite"/>
    </source>
</evidence>
<sequence>MRKLSIKNGTKYAEKLALFHALSKTPIKIGSPIQSFLNECKNKLISTKGEYYFLPKNVKFMVVTKLEKIPHTDTSYKLMLTEAFFSISYKRLQAQKDSIRKDSIRTNPYIYYVTLTSKKPLQIHDLLLIRIKKDSKKYQEIPKNDYRKVMQLELHYKHGLNMIMNKNLYYANNQHTSHIKQDSKKHKTTESNAVTRHICMITERKKRIVAQALNTRMILPVKATQKALKALPKFTLIAVNENNEITEVLGNLTQGSLDREIALYINDYTPKDFSQKALNEAENMAKSFMNTESIPLPKNHIKKQLDNTLRYDLTHLPFCTIDPVNAKDHDDAIYYDSKHSILYVAIADVSSYVSLDSTLDKEARDRAFSLYFPNKVFPMLPPQLSSQACSLKQDEKRLALVWALKLHKRNVKVLHSQIFKAVICSHASLNYKQVSHFLESRLDSSLKFMFKQAMGLQEGKLDFIQDSKNHATNTKQDSTIDVSCYAFNMTSDTNMTTLDTTNDHVILRKSEKSLTLESKKDLESNTTNTKQNLRLESKKDSKSPFAPHTLHPPKISLESSLETKPINNQAIEESLLAFSKLAVLLYKKRMQNGIDLALRDFSLQVDSDEGLDSITIDSKDISHTIVEEAMLLANQASAMYLHSIKHGIYRNHAEPNKRDFYKLLNILADMNIRPKSIESKRNKKHNSMLTTLQALQKEAIKKHKRHIADFCIVRHFAKANYMSNSIGHFGLGFPFYTHFTSPIRRYSDLLIHRLITAHLQNNTKILQYIMREAKTILAHINKREVQFDSIESYYKRLKMLRYAQSLLPFSDEALVFMVRKSVAYGFPLHKVGYCSVEIDCKDCVINTHEVIQIQIIGVDFNTLSLKAEPIIQKNNT</sequence>
<accession>A0A6D2C9Y4</accession>